<dbReference type="Pfam" id="PF00583">
    <property type="entry name" value="Acetyltransf_1"/>
    <property type="match status" value="1"/>
</dbReference>
<sequence>MTSPAPRTVRVARPEDVAALVDLIESAYRGERSRQGWTHEADLLAGQRTDPEMVAAAVTGPGGVVLVAEQDSALVACCQLERRDDHVYFGMFAVAPGRQGGGLGRELLAEAERYAAEQWHAGEMRMTVIVQRDDLIAWYERRGYVRTGELSPFPYGDERFGVPLRPDLAFETLRKKLG</sequence>
<evidence type="ECO:0000256" key="1">
    <source>
        <dbReference type="ARBA" id="ARBA00022679"/>
    </source>
</evidence>
<dbReference type="EMBL" id="CP024087">
    <property type="protein sequence ID" value="AYF27756.1"/>
    <property type="molecule type" value="Genomic_DNA"/>
</dbReference>
<feature type="domain" description="N-acetyltransferase" evidence="3">
    <location>
        <begin position="7"/>
        <end position="169"/>
    </location>
</feature>
<dbReference type="PANTHER" id="PTHR43877">
    <property type="entry name" value="AMINOALKYLPHOSPHONATE N-ACETYLTRANSFERASE-RELATED-RELATED"/>
    <property type="match status" value="1"/>
</dbReference>
<evidence type="ECO:0000313" key="4">
    <source>
        <dbReference type="EMBL" id="AYF27756.1"/>
    </source>
</evidence>
<dbReference type="KEGG" id="mtua:CSH63_09960"/>
<dbReference type="PROSITE" id="PS51186">
    <property type="entry name" value="GNAT"/>
    <property type="match status" value="1"/>
</dbReference>
<gene>
    <name evidence="4" type="ORF">CSH63_09960</name>
</gene>
<proteinExistence type="predicted"/>
<reference evidence="4 5" key="1">
    <citation type="submission" date="2017-10" db="EMBL/GenBank/DDBJ databases">
        <title>Integration of genomic and chemical information greatly accelerates assignment of the full stereostructure of myelolactone, a potent inhibitor of myeloma from a marine-derived Micromonospora.</title>
        <authorList>
            <person name="Kim M.C."/>
            <person name="Machado H."/>
            <person name="Jensen P.R."/>
            <person name="Fenical W."/>
        </authorList>
    </citation>
    <scope>NUCLEOTIDE SEQUENCE [LARGE SCALE GENOMIC DNA]</scope>
    <source>
        <strain evidence="4 5">CNY-010</strain>
    </source>
</reference>
<protein>
    <submittedName>
        <fullName evidence="4">GNAT family N-acetyltransferase</fullName>
    </submittedName>
</protein>
<evidence type="ECO:0000256" key="2">
    <source>
        <dbReference type="ARBA" id="ARBA00023315"/>
    </source>
</evidence>
<dbReference type="Proteomes" id="UP000267804">
    <property type="component" value="Chromosome"/>
</dbReference>
<dbReference type="AlphaFoldDB" id="A0A386WH40"/>
<dbReference type="Gene3D" id="3.40.630.30">
    <property type="match status" value="1"/>
</dbReference>
<accession>A0A386WH40</accession>
<dbReference type="InterPro" id="IPR000182">
    <property type="entry name" value="GNAT_dom"/>
</dbReference>
<keyword evidence="1 4" id="KW-0808">Transferase</keyword>
<dbReference type="InterPro" id="IPR016181">
    <property type="entry name" value="Acyl_CoA_acyltransferase"/>
</dbReference>
<keyword evidence="2" id="KW-0012">Acyltransferase</keyword>
<dbReference type="CDD" id="cd04301">
    <property type="entry name" value="NAT_SF"/>
    <property type="match status" value="1"/>
</dbReference>
<evidence type="ECO:0000313" key="5">
    <source>
        <dbReference type="Proteomes" id="UP000267804"/>
    </source>
</evidence>
<evidence type="ECO:0000259" key="3">
    <source>
        <dbReference type="PROSITE" id="PS51186"/>
    </source>
</evidence>
<dbReference type="GO" id="GO:0016747">
    <property type="term" value="F:acyltransferase activity, transferring groups other than amino-acyl groups"/>
    <property type="evidence" value="ECO:0007669"/>
    <property type="project" value="InterPro"/>
</dbReference>
<name>A0A386WH40_9ACTN</name>
<organism evidence="4 5">
    <name type="scientific">Micromonospora tulbaghiae</name>
    <dbReference type="NCBI Taxonomy" id="479978"/>
    <lineage>
        <taxon>Bacteria</taxon>
        <taxon>Bacillati</taxon>
        <taxon>Actinomycetota</taxon>
        <taxon>Actinomycetes</taxon>
        <taxon>Micromonosporales</taxon>
        <taxon>Micromonosporaceae</taxon>
        <taxon>Micromonospora</taxon>
    </lineage>
</organism>
<dbReference type="SUPFAM" id="SSF55729">
    <property type="entry name" value="Acyl-CoA N-acyltransferases (Nat)"/>
    <property type="match status" value="1"/>
</dbReference>
<dbReference type="InterPro" id="IPR050832">
    <property type="entry name" value="Bact_Acetyltransf"/>
</dbReference>
<dbReference type="RefSeq" id="WP_120570020.1">
    <property type="nucleotide sequence ID" value="NZ_CP024087.1"/>
</dbReference>
<dbReference type="PANTHER" id="PTHR43877:SF2">
    <property type="entry name" value="AMINOALKYLPHOSPHONATE N-ACETYLTRANSFERASE-RELATED"/>
    <property type="match status" value="1"/>
</dbReference>